<gene>
    <name evidence="1" type="ORF">OF122_06370</name>
</gene>
<dbReference type="PANTHER" id="PTHR28055">
    <property type="entry name" value="ALTERED INHERITANCE OF MITOCHONDRIA PROTEIN 41, MITOCHONDRIAL"/>
    <property type="match status" value="1"/>
</dbReference>
<dbReference type="SUPFAM" id="SSF89095">
    <property type="entry name" value="GatB/YqeY motif"/>
    <property type="match status" value="1"/>
</dbReference>
<protein>
    <submittedName>
        <fullName evidence="1">GatB/YqeY domain-containing protein</fullName>
    </submittedName>
</protein>
<dbReference type="EMBL" id="CP107716">
    <property type="protein sequence ID" value="UYQ74077.1"/>
    <property type="molecule type" value="Genomic_DNA"/>
</dbReference>
<dbReference type="InterPro" id="IPR042184">
    <property type="entry name" value="YqeY/Aim41_N"/>
</dbReference>
<evidence type="ECO:0000313" key="2">
    <source>
        <dbReference type="Proteomes" id="UP001163882"/>
    </source>
</evidence>
<sequence>MMRDQISAAMKDAMKARDGRRTTTLRLINAAIKDREIAARGEGKDGIGDEDILAILQKMVKQREESAALYGQNGRPELEAQEREEIEIIKEFLPKPLTEAEVDAAIKAAIAETGAEGLRDMGKVVGVLKAKYPGQIDFGQASKQVKAQLGA</sequence>
<dbReference type="InterPro" id="IPR019004">
    <property type="entry name" value="YqeY/Aim41"/>
</dbReference>
<dbReference type="InterPro" id="IPR023168">
    <property type="entry name" value="GatB_Yqey_C_2"/>
</dbReference>
<keyword evidence="2" id="KW-1185">Reference proteome</keyword>
<organism evidence="1 2">
    <name type="scientific">Pelagibacterium flavum</name>
    <dbReference type="NCBI Taxonomy" id="2984530"/>
    <lineage>
        <taxon>Bacteria</taxon>
        <taxon>Pseudomonadati</taxon>
        <taxon>Pseudomonadota</taxon>
        <taxon>Alphaproteobacteria</taxon>
        <taxon>Hyphomicrobiales</taxon>
        <taxon>Devosiaceae</taxon>
        <taxon>Pelagibacterium</taxon>
    </lineage>
</organism>
<dbReference type="RefSeq" id="WP_264227624.1">
    <property type="nucleotide sequence ID" value="NZ_CP107716.1"/>
</dbReference>
<dbReference type="Gene3D" id="1.10.1510.10">
    <property type="entry name" value="Uncharacterised protein YqeY/AIM41 PF09424, N-terminal domain"/>
    <property type="match status" value="1"/>
</dbReference>
<name>A0ABY6IXT2_9HYPH</name>
<dbReference type="PANTHER" id="PTHR28055:SF1">
    <property type="entry name" value="ALTERED INHERITANCE OF MITOCHONDRIA PROTEIN 41, MITOCHONDRIAL"/>
    <property type="match status" value="1"/>
</dbReference>
<dbReference type="Proteomes" id="UP001163882">
    <property type="component" value="Chromosome"/>
</dbReference>
<dbReference type="Gene3D" id="1.10.10.410">
    <property type="match status" value="1"/>
</dbReference>
<evidence type="ECO:0000313" key="1">
    <source>
        <dbReference type="EMBL" id="UYQ74077.1"/>
    </source>
</evidence>
<reference evidence="1" key="1">
    <citation type="submission" date="2022-10" db="EMBL/GenBank/DDBJ databases">
        <title>YIM 151497 complete genome.</title>
        <authorList>
            <person name="Chen X."/>
        </authorList>
    </citation>
    <scope>NUCLEOTIDE SEQUENCE</scope>
    <source>
        <strain evidence="1">YIM 151497</strain>
    </source>
</reference>
<accession>A0ABY6IXT2</accession>
<dbReference type="InterPro" id="IPR003789">
    <property type="entry name" value="Asn/Gln_tRNA_amidoTrase-B-like"/>
</dbReference>
<dbReference type="Pfam" id="PF09424">
    <property type="entry name" value="YqeY"/>
    <property type="match status" value="1"/>
</dbReference>
<proteinExistence type="predicted"/>